<accession>A0A3A1PK53</accession>
<dbReference type="InterPro" id="IPR009959">
    <property type="entry name" value="Cyclase_SnoaL-like"/>
</dbReference>
<dbReference type="Pfam" id="PF12680">
    <property type="entry name" value="SnoaL_2"/>
    <property type="match status" value="1"/>
</dbReference>
<evidence type="ECO:0000313" key="2">
    <source>
        <dbReference type="EMBL" id="RIV93360.1"/>
    </source>
</evidence>
<evidence type="ECO:0000259" key="1">
    <source>
        <dbReference type="Pfam" id="PF12680"/>
    </source>
</evidence>
<keyword evidence="3" id="KW-1185">Reference proteome</keyword>
<name>A0A3A1PK53_9SPHN</name>
<dbReference type="EMBL" id="QXFM01000004">
    <property type="protein sequence ID" value="RIV93360.1"/>
    <property type="molecule type" value="Genomic_DNA"/>
</dbReference>
<dbReference type="OrthoDB" id="9812089at2"/>
<protein>
    <recommendedName>
        <fullName evidence="1">SnoaL-like domain-containing protein</fullName>
    </recommendedName>
</protein>
<evidence type="ECO:0000313" key="3">
    <source>
        <dbReference type="Proteomes" id="UP000265366"/>
    </source>
</evidence>
<feature type="domain" description="SnoaL-like" evidence="1">
    <location>
        <begin position="51"/>
        <end position="150"/>
    </location>
</feature>
<proteinExistence type="predicted"/>
<dbReference type="InterPro" id="IPR037401">
    <property type="entry name" value="SnoaL-like"/>
</dbReference>
<dbReference type="Proteomes" id="UP000265366">
    <property type="component" value="Unassembled WGS sequence"/>
</dbReference>
<dbReference type="InterPro" id="IPR032710">
    <property type="entry name" value="NTF2-like_dom_sf"/>
</dbReference>
<dbReference type="PANTHER" id="PTHR38436">
    <property type="entry name" value="POLYKETIDE CYCLASE SNOAL-LIKE DOMAIN"/>
    <property type="match status" value="1"/>
</dbReference>
<dbReference type="Gene3D" id="3.10.450.50">
    <property type="match status" value="1"/>
</dbReference>
<gene>
    <name evidence="2" type="ORF">D2V17_00645</name>
</gene>
<dbReference type="GO" id="GO:0030638">
    <property type="term" value="P:polyketide metabolic process"/>
    <property type="evidence" value="ECO:0007669"/>
    <property type="project" value="InterPro"/>
</dbReference>
<dbReference type="SUPFAM" id="SSF54427">
    <property type="entry name" value="NTF2-like"/>
    <property type="match status" value="1"/>
</dbReference>
<dbReference type="PANTHER" id="PTHR38436:SF1">
    <property type="entry name" value="ESTER CYCLASE"/>
    <property type="match status" value="1"/>
</dbReference>
<reference evidence="2 3" key="1">
    <citation type="submission" date="2018-08" db="EMBL/GenBank/DDBJ databases">
        <title>Erythrobacter zhengii sp.nov., a bacterium isolated from deep-sea sediment.</title>
        <authorList>
            <person name="Fang C."/>
            <person name="Wu Y.-H."/>
            <person name="Sun C."/>
            <person name="Wang H."/>
            <person name="Cheng H."/>
            <person name="Meng F.-X."/>
            <person name="Wang C.-S."/>
            <person name="Xu X.-W."/>
        </authorList>
    </citation>
    <scope>NUCLEOTIDE SEQUENCE [LARGE SCALE GENOMIC DNA]</scope>
    <source>
        <strain evidence="2 3">CCTCC AB 2015396</strain>
    </source>
</reference>
<dbReference type="AlphaFoldDB" id="A0A3A1PK53"/>
<comment type="caution">
    <text evidence="2">The sequence shown here is derived from an EMBL/GenBank/DDBJ whole genome shotgun (WGS) entry which is preliminary data.</text>
</comment>
<sequence length="172" mass="19540">MSGMTKITQLKPAAEAVEGFAPPVVAVDHEELLASDDPQIAANKRFCYDMYRTVLQAGRADRVRDFIADDYIQHNPNAASGAAALEEFVRNSRPEREIEPTISLPLVSIMAERDMVTFVFVRREENEETGTYYTSWFDTFRLENGKIAEHWDPALCTPQMARIDPNSKRLEQ</sequence>
<organism evidence="2 3">
    <name type="scientific">Aurantiacibacter xanthus</name>
    <dbReference type="NCBI Taxonomy" id="1784712"/>
    <lineage>
        <taxon>Bacteria</taxon>
        <taxon>Pseudomonadati</taxon>
        <taxon>Pseudomonadota</taxon>
        <taxon>Alphaproteobacteria</taxon>
        <taxon>Sphingomonadales</taxon>
        <taxon>Erythrobacteraceae</taxon>
        <taxon>Aurantiacibacter</taxon>
    </lineage>
</organism>